<dbReference type="RefSeq" id="WP_169277305.1">
    <property type="nucleotide sequence ID" value="NZ_JABBCP010000002.1"/>
</dbReference>
<sequence length="625" mass="64056">MADICYTDSRRTDVGVLLGASLNVEWGDSGNDFELSVDISSPVRLDDGALVYVEGTEWGGVVDAREASATDGLMRYTGRSWHGVLRDRILCPDAGADYLSVSGEANSVLLSLVSRMGLGDVMTVSAVQSGISVRHRFDRYTDAYSGIRAMLAASGARLGISYDSRAGRAVLSAVKVADWSDGPTSDTADVDVKRVGRPYNHLICLGSGELRNRVVQHWYADAEGRVSSKQSLFGIDERATVYDYTNASAEQLSQDGPKKLAEYQTADVLEATLGFDGSYAVGDVVPGVDEDTGTEVSVTVGTVDVTVTADGVTATYRAGGTAASGSSASSAESSGGGASYAAGDGISIVGRTIYADVTQAKLDTVSATAAKASSEVTGVATDLSREAEARRAADEKIASDVASRVSSVRASGPLTAQTDESMAVVVAHDASGVAAGSYGPAADSEPSFGGKVTLGPRISVDSRGHVTAAQGRSLTIPAATATESAAGLMSAADKRALDAAPTAYQPAGDYAAASHVHDASDVETGVLPVERGGTGDATGNARSASRLQRARKVTLEGAVAGSAYFDGSSDVTITCEGQGAAAGFLAAHPVGSVFESTSAVSPAGSYGGTWRRVPSLGPFRWERTA</sequence>
<keyword evidence="2" id="KW-1185">Reference proteome</keyword>
<dbReference type="Proteomes" id="UP000546970">
    <property type="component" value="Unassembled WGS sequence"/>
</dbReference>
<evidence type="ECO:0000313" key="2">
    <source>
        <dbReference type="Proteomes" id="UP000546970"/>
    </source>
</evidence>
<accession>A0A7X9UBZ1</accession>
<dbReference type="AlphaFoldDB" id="A0A7X9UBZ1"/>
<dbReference type="EMBL" id="JABBCP010000002">
    <property type="protein sequence ID" value="NMF55679.1"/>
    <property type="molecule type" value="Genomic_DNA"/>
</dbReference>
<name>A0A7X9UBZ1_9ACTN</name>
<proteinExistence type="predicted"/>
<comment type="caution">
    <text evidence="1">The sequence shown here is derived from an EMBL/GenBank/DDBJ whole genome shotgun (WGS) entry which is preliminary data.</text>
</comment>
<reference evidence="1 2" key="1">
    <citation type="submission" date="2020-04" db="EMBL/GenBank/DDBJ databases">
        <title>Collinsella sp. KGMB02528 nov., an anaerobic actinobacterium isolated from human feces.</title>
        <authorList>
            <person name="Han K.-I."/>
            <person name="Eom M.K."/>
            <person name="Kim J.-S."/>
            <person name="Lee K.C."/>
            <person name="Suh M.K."/>
            <person name="Park S.-H."/>
            <person name="Lee J.H."/>
            <person name="Kang S.W."/>
            <person name="Park J.-E."/>
            <person name="Oh B.S."/>
            <person name="Yu S.Y."/>
            <person name="Choi S.-H."/>
            <person name="Lee D.H."/>
            <person name="Yoon H."/>
            <person name="Kim B.-Y."/>
            <person name="Lee J.H."/>
            <person name="Lee J.-S."/>
        </authorList>
    </citation>
    <scope>NUCLEOTIDE SEQUENCE [LARGE SCALE GENOMIC DNA]</scope>
    <source>
        <strain evidence="1 2">KGMB02528</strain>
    </source>
</reference>
<gene>
    <name evidence="1" type="ORF">HF320_04975</name>
</gene>
<protein>
    <submittedName>
        <fullName evidence="1">Uncharacterized protein</fullName>
    </submittedName>
</protein>
<organism evidence="1 2">
    <name type="scientific">Collinsella acetigenes</name>
    <dbReference type="NCBI Taxonomy" id="2713419"/>
    <lineage>
        <taxon>Bacteria</taxon>
        <taxon>Bacillati</taxon>
        <taxon>Actinomycetota</taxon>
        <taxon>Coriobacteriia</taxon>
        <taxon>Coriobacteriales</taxon>
        <taxon>Coriobacteriaceae</taxon>
        <taxon>Collinsella</taxon>
    </lineage>
</organism>
<evidence type="ECO:0000313" key="1">
    <source>
        <dbReference type="EMBL" id="NMF55679.1"/>
    </source>
</evidence>